<dbReference type="GO" id="GO:0030245">
    <property type="term" value="P:cellulose catabolic process"/>
    <property type="evidence" value="ECO:0007669"/>
    <property type="project" value="UniProtKB-KW"/>
</dbReference>
<gene>
    <name evidence="12" type="ORF">PM3016_3663</name>
</gene>
<feature type="domain" description="Glycoside hydrolase family 5" evidence="9">
    <location>
        <begin position="827"/>
        <end position="1105"/>
    </location>
</feature>
<evidence type="ECO:0000259" key="11">
    <source>
        <dbReference type="Pfam" id="PF18448"/>
    </source>
</evidence>
<dbReference type="KEGG" id="pmq:PM3016_3663"/>
<feature type="domain" description="Endoglucanase B carbohydrate binding" evidence="11">
    <location>
        <begin position="1223"/>
        <end position="1328"/>
    </location>
</feature>
<dbReference type="InterPro" id="IPR001547">
    <property type="entry name" value="Glyco_hydro_5"/>
</dbReference>
<dbReference type="SUPFAM" id="SSF51445">
    <property type="entry name" value="(Trans)glycosidases"/>
    <property type="match status" value="1"/>
</dbReference>
<evidence type="ECO:0000256" key="7">
    <source>
        <dbReference type="ARBA" id="ARBA00037986"/>
    </source>
</evidence>
<dbReference type="InterPro" id="IPR018087">
    <property type="entry name" value="Glyco_hydro_5_CS"/>
</dbReference>
<protein>
    <submittedName>
        <fullName evidence="12">Xyloglucanase</fullName>
    </submittedName>
</protein>
<evidence type="ECO:0000256" key="3">
    <source>
        <dbReference type="ARBA" id="ARBA00023001"/>
    </source>
</evidence>
<dbReference type="Gene3D" id="2.130.10.10">
    <property type="entry name" value="YVTN repeat-like/Quinoprotein amine dehydrogenase"/>
    <property type="match status" value="2"/>
</dbReference>
<keyword evidence="5" id="KW-0326">Glycosidase</keyword>
<keyword evidence="13" id="KW-1185">Reference proteome</keyword>
<dbReference type="Pfam" id="PF25788">
    <property type="entry name" value="Ig_Rha78A_N"/>
    <property type="match status" value="1"/>
</dbReference>
<keyword evidence="3" id="KW-0136">Cellulose degradation</keyword>
<evidence type="ECO:0000256" key="4">
    <source>
        <dbReference type="ARBA" id="ARBA00023277"/>
    </source>
</evidence>
<dbReference type="CDD" id="cd15482">
    <property type="entry name" value="Sialidase_non-viral"/>
    <property type="match status" value="2"/>
</dbReference>
<evidence type="ECO:0000313" key="12">
    <source>
        <dbReference type="EMBL" id="AFC30482.1"/>
    </source>
</evidence>
<dbReference type="InterPro" id="IPR015943">
    <property type="entry name" value="WD40/YVTN_repeat-like_dom_sf"/>
</dbReference>
<proteinExistence type="inferred from homology"/>
<reference evidence="12 13" key="1">
    <citation type="journal article" date="2012" name="J. Bacteriol.">
        <title>Complete Genome Sequence of Paenibacillus mucilaginosus 3016, a Bacterium Functional as Microbial Fertilizer.</title>
        <authorList>
            <person name="Ma M."/>
            <person name="Wang Z."/>
            <person name="Li L."/>
            <person name="Jiang X."/>
            <person name="Guan D."/>
            <person name="Cao F."/>
            <person name="Chen H."/>
            <person name="Wang X."/>
            <person name="Shen D."/>
            <person name="Du B."/>
            <person name="Li J."/>
        </authorList>
    </citation>
    <scope>NUCLEOTIDE SEQUENCE [LARGE SCALE GENOMIC DNA]</scope>
    <source>
        <strain evidence="12 13">3016</strain>
    </source>
</reference>
<accession>H6NNV6</accession>
<dbReference type="InterPro" id="IPR040946">
    <property type="entry name" value="CBM46"/>
</dbReference>
<evidence type="ECO:0000256" key="6">
    <source>
        <dbReference type="ARBA" id="ARBA00023326"/>
    </source>
</evidence>
<dbReference type="GO" id="GO:0010411">
    <property type="term" value="P:xyloglucan metabolic process"/>
    <property type="evidence" value="ECO:0007669"/>
    <property type="project" value="TreeGrafter"/>
</dbReference>
<keyword evidence="1 8" id="KW-0732">Signal</keyword>
<evidence type="ECO:0000259" key="9">
    <source>
        <dbReference type="Pfam" id="PF00150"/>
    </source>
</evidence>
<evidence type="ECO:0000259" key="10">
    <source>
        <dbReference type="Pfam" id="PF03442"/>
    </source>
</evidence>
<dbReference type="InterPro" id="IPR005102">
    <property type="entry name" value="Carbo-bd_X2"/>
</dbReference>
<dbReference type="FunFam" id="2.130.10.10:FF:000534">
    <property type="entry name" value="Xyloglucanase Xgh74A"/>
    <property type="match status" value="1"/>
</dbReference>
<dbReference type="EMBL" id="CP003235">
    <property type="protein sequence ID" value="AFC30482.1"/>
    <property type="molecule type" value="Genomic_DNA"/>
</dbReference>
<dbReference type="Gene3D" id="3.20.20.80">
    <property type="entry name" value="Glycosidases"/>
    <property type="match status" value="1"/>
</dbReference>
<feature type="signal peptide" evidence="8">
    <location>
        <begin position="1"/>
        <end position="46"/>
    </location>
</feature>
<dbReference type="InterPro" id="IPR052025">
    <property type="entry name" value="Xyloglucanase_GH74"/>
</dbReference>
<feature type="chain" id="PRO_5003605212" evidence="8">
    <location>
        <begin position="47"/>
        <end position="1546"/>
    </location>
</feature>
<feature type="domain" description="Carbohydrate binding X2" evidence="10">
    <location>
        <begin position="1137"/>
        <end position="1218"/>
    </location>
</feature>
<dbReference type="Pfam" id="PF03442">
    <property type="entry name" value="CBM_X2"/>
    <property type="match status" value="1"/>
</dbReference>
<dbReference type="Gene3D" id="2.60.40.10">
    <property type="entry name" value="Immunoglobulins"/>
    <property type="match status" value="3"/>
</dbReference>
<dbReference type="Pfam" id="PF18448">
    <property type="entry name" value="CBM46"/>
    <property type="match status" value="1"/>
</dbReference>
<dbReference type="PANTHER" id="PTHR43739">
    <property type="entry name" value="XYLOGLUCANASE (EUROFUNG)"/>
    <property type="match status" value="1"/>
</dbReference>
<keyword evidence="6" id="KW-0624">Polysaccharide degradation</keyword>
<keyword evidence="4" id="KW-0119">Carbohydrate metabolism</keyword>
<comment type="similarity">
    <text evidence="7">Belongs to the glycosyl hydrolase 74 family.</text>
</comment>
<dbReference type="GO" id="GO:0004553">
    <property type="term" value="F:hydrolase activity, hydrolyzing O-glycosyl compounds"/>
    <property type="evidence" value="ECO:0007669"/>
    <property type="project" value="InterPro"/>
</dbReference>
<evidence type="ECO:0000313" key="13">
    <source>
        <dbReference type="Proteomes" id="UP000007523"/>
    </source>
</evidence>
<dbReference type="InterPro" id="IPR013783">
    <property type="entry name" value="Ig-like_fold"/>
</dbReference>
<dbReference type="HOGENOM" id="CLU_004180_1_0_9"/>
<dbReference type="InterPro" id="IPR017853">
    <property type="entry name" value="GH"/>
</dbReference>
<dbReference type="PROSITE" id="PS00659">
    <property type="entry name" value="GLYCOSYL_HYDROL_F5"/>
    <property type="match status" value="1"/>
</dbReference>
<dbReference type="Proteomes" id="UP000007523">
    <property type="component" value="Chromosome"/>
</dbReference>
<evidence type="ECO:0000256" key="5">
    <source>
        <dbReference type="ARBA" id="ARBA00023295"/>
    </source>
</evidence>
<dbReference type="InterPro" id="IPR014756">
    <property type="entry name" value="Ig_E-set"/>
</dbReference>
<evidence type="ECO:0000256" key="8">
    <source>
        <dbReference type="SAM" id="SignalP"/>
    </source>
</evidence>
<dbReference type="Pfam" id="PF00150">
    <property type="entry name" value="Cellulase"/>
    <property type="match status" value="1"/>
</dbReference>
<evidence type="ECO:0000256" key="1">
    <source>
        <dbReference type="ARBA" id="ARBA00022729"/>
    </source>
</evidence>
<dbReference type="STRING" id="1116391.PM3016_3663"/>
<organism evidence="12 13">
    <name type="scientific">Paenibacillus mucilaginosus 3016</name>
    <dbReference type="NCBI Taxonomy" id="1116391"/>
    <lineage>
        <taxon>Bacteria</taxon>
        <taxon>Bacillati</taxon>
        <taxon>Bacillota</taxon>
        <taxon>Bacilli</taxon>
        <taxon>Bacillales</taxon>
        <taxon>Paenibacillaceae</taxon>
        <taxon>Paenibacillus</taxon>
    </lineage>
</organism>
<name>H6NNV6_9BACL</name>
<sequence>MKTRKTSRGFTKQMISLCKSASILVTTAALMVSIGPALTLPNKAFAADSTGSAAAAVQSDIVPMKSQAYDWGRVKIVGGGFIPGIIYNPKEKDLIYARTDMGGAYRWDPATKKWIQLLEWVSLEDWNLSGVESIATDPVDPNRVYIAAGTYSNDWVQSNGYILRSQDRGQTWEKTEMPFKFGGNMPGRSMGERLVVDPNDNRILYLGARNGNGLWKSEDYGATWHKVSSFTAVGDVKDDYGGNVGPVWVTFDPSTGSAGHATQTIYVGLADTQTSIYKSVDGGATWEPVAGQPKQGFLPHHGTLGSNGMLYVSFNSTIGPYLGGNGAVWKLDTKTGEWTDISPEGAGNTSNPYGGLAVDAQHPDTLMVATMNKWWPEESIYRSTDGGKTWNSLWQFSSYPKRDNRYTIDYSISPWLDWGVQRDPETDPETSPKLGWMIGDLEIDPFNSDRIMYGTGATLFGSENVTNLDKGEKIGISVMADGIEETAVLGLISPSSGAPLISAMGDIGGFRHEDLNTAPRMIRNPYIGTSTDLDYAETNSNLIVRVGHASNQDARMGISTDNGVTWTPATNAWQAENGDNTSGGWVAVGANGHTIVWAPHPDGSAVRPVSFSTDLGKTWTASKGIPQGASVSSDRVNPDKFYGFLDGKFYVSTDGGANFTASAASGLPNNLNGKFKAAPTAEGDIWLASEEGLFRSTDSGASFGKIGGVDEAVSVGFGKEAPGQTYKTIYAGMRVNGGKFGFYRSEDEGASWIRINDEQHQFANARGTITGDGQVYGRVYIGTNGMGIVRGDIKEGATVQTPMQSYVNAMQPGYNLGNSLDARGPDETSWGNPVVTQAFIEQIAAQGFKSIRIPVTWYQHTGPAPSYTVDPAWMSRVQQIVDWSLEAGLHVMINMHHDSVEWVNTMDTNHDQVVAEYTAVWKQIANTFKDYPNKLVFESINEPVFGNNLADTTQMSLLDELNTTFFNIVRESGGNNGVRPLVLPSLWTNASQKYVDSLAATIEQLNDPNLITTVHFYGLWHFSVNIAGYTTFNAEVKNDIDTTVNNVYNTFVSKGIPVVIGEYGILGYGKGEETVERGEMLKYFEYFLHAMQSKSIATMMWDYGPYVNRTTFEWSDPELYHIIMHSLTGRTSTTSFDRIFIKSGETVSDQSVTLNLNGNSFVSLKNGDQTLVPGTDYTVDGDVLTLKASYLSSLATGALGQKAVLSAHFSAGPAWKLYVNYYDTATLSSVSGTITSQGFDIPTAFNGDRVATMEAKYADGGNAGPHNWTSYKEIYDSYNPDYANGRIRLTPNFFQNTNDGVVNLTFHFWSGKVVTYTMTKNGTTVTGTGAGNSAPSVSITSYEDGQAINLNNLQLNWTFHDADDADVQSAYQVQASSNGWETVDVDSGELAGASGSYTLNGLADGNWSIRVRLKDNGGTWSEWAYRSLVIDTAAPTLKVVLDKETLWPANNKLVKVTATIETDNELSQVELLSITPSAAVDSYESMVQEAEFSTFDTEFLLLAKKSKGKGPLVYTITYRATDQAGNVTEASSTVTVPHDQSGERIS</sequence>
<dbReference type="SUPFAM" id="SSF81296">
    <property type="entry name" value="E set domains"/>
    <property type="match status" value="1"/>
</dbReference>
<dbReference type="SUPFAM" id="SSF110296">
    <property type="entry name" value="Oligoxyloglucan reducing end-specific cellobiohydrolase"/>
    <property type="match status" value="2"/>
</dbReference>
<keyword evidence="2" id="KW-0378">Hydrolase</keyword>
<dbReference type="PANTHER" id="PTHR43739:SF2">
    <property type="entry name" value="OLIGOXYLOGLUCAN-REDUCING END-SPECIFIC XYLOGLUCANASE-RELATED"/>
    <property type="match status" value="1"/>
</dbReference>
<evidence type="ECO:0000256" key="2">
    <source>
        <dbReference type="ARBA" id="ARBA00022801"/>
    </source>
</evidence>